<keyword evidence="1" id="KW-0175">Coiled coil</keyword>
<dbReference type="CDD" id="cd00198">
    <property type="entry name" value="vWFA"/>
    <property type="match status" value="1"/>
</dbReference>
<dbReference type="Proteomes" id="UP000828390">
    <property type="component" value="Unassembled WGS sequence"/>
</dbReference>
<dbReference type="SUPFAM" id="SSF159034">
    <property type="entry name" value="Mib/herc2 domain-like"/>
    <property type="match status" value="2"/>
</dbReference>
<dbReference type="PROSITE" id="PS50234">
    <property type="entry name" value="VWFA"/>
    <property type="match status" value="1"/>
</dbReference>
<feature type="domain" description="MIB/HERC2" evidence="3">
    <location>
        <begin position="426"/>
        <end position="497"/>
    </location>
</feature>
<dbReference type="InterPro" id="IPR002035">
    <property type="entry name" value="VWF_A"/>
</dbReference>
<evidence type="ECO:0000256" key="1">
    <source>
        <dbReference type="SAM" id="Coils"/>
    </source>
</evidence>
<dbReference type="Gene3D" id="3.40.50.410">
    <property type="entry name" value="von Willebrand factor, type A domain"/>
    <property type="match status" value="1"/>
</dbReference>
<evidence type="ECO:0000259" key="3">
    <source>
        <dbReference type="PROSITE" id="PS51416"/>
    </source>
</evidence>
<feature type="coiled-coil region" evidence="1">
    <location>
        <begin position="39"/>
        <end position="98"/>
    </location>
</feature>
<dbReference type="InterPro" id="IPR037252">
    <property type="entry name" value="Mib_Herc2_sf"/>
</dbReference>
<dbReference type="InterPro" id="IPR036465">
    <property type="entry name" value="vWFA_dom_sf"/>
</dbReference>
<dbReference type="PROSITE" id="PS51416">
    <property type="entry name" value="MIB_HERC2"/>
    <property type="match status" value="1"/>
</dbReference>
<dbReference type="AlphaFoldDB" id="A0A9D4J6U2"/>
<comment type="caution">
    <text evidence="4">The sequence shown here is derived from an EMBL/GenBank/DDBJ whole genome shotgun (WGS) entry which is preliminary data.</text>
</comment>
<name>A0A9D4J6U2_DREPO</name>
<reference evidence="4" key="2">
    <citation type="submission" date="2020-11" db="EMBL/GenBank/DDBJ databases">
        <authorList>
            <person name="McCartney M.A."/>
            <person name="Auch B."/>
            <person name="Kono T."/>
            <person name="Mallez S."/>
            <person name="Becker A."/>
            <person name="Gohl D.M."/>
            <person name="Silverstein K.A.T."/>
            <person name="Koren S."/>
            <person name="Bechman K.B."/>
            <person name="Herman A."/>
            <person name="Abrahante J.E."/>
            <person name="Garbe J."/>
        </authorList>
    </citation>
    <scope>NUCLEOTIDE SEQUENCE</scope>
    <source>
        <strain evidence="4">Duluth1</strain>
        <tissue evidence="4">Whole animal</tissue>
    </source>
</reference>
<feature type="domain" description="VWFA" evidence="2">
    <location>
        <begin position="175"/>
        <end position="339"/>
    </location>
</feature>
<dbReference type="EMBL" id="JAIWYP010000007">
    <property type="protein sequence ID" value="KAH3797718.1"/>
    <property type="molecule type" value="Genomic_DNA"/>
</dbReference>
<reference evidence="4" key="1">
    <citation type="journal article" date="2019" name="bioRxiv">
        <title>The Genome of the Zebra Mussel, Dreissena polymorpha: A Resource for Invasive Species Research.</title>
        <authorList>
            <person name="McCartney M.A."/>
            <person name="Auch B."/>
            <person name="Kono T."/>
            <person name="Mallez S."/>
            <person name="Zhang Y."/>
            <person name="Obille A."/>
            <person name="Becker A."/>
            <person name="Abrahante J.E."/>
            <person name="Garbe J."/>
            <person name="Badalamenti J.P."/>
            <person name="Herman A."/>
            <person name="Mangelson H."/>
            <person name="Liachko I."/>
            <person name="Sullivan S."/>
            <person name="Sone E.D."/>
            <person name="Koren S."/>
            <person name="Silverstein K.A.T."/>
            <person name="Beckman K.B."/>
            <person name="Gohl D.M."/>
        </authorList>
    </citation>
    <scope>NUCLEOTIDE SEQUENCE</scope>
    <source>
        <strain evidence="4">Duluth1</strain>
        <tissue evidence="4">Whole animal</tissue>
    </source>
</reference>
<evidence type="ECO:0008006" key="6">
    <source>
        <dbReference type="Google" id="ProtNLM"/>
    </source>
</evidence>
<proteinExistence type="predicted"/>
<dbReference type="SUPFAM" id="SSF53300">
    <property type="entry name" value="vWA-like"/>
    <property type="match status" value="1"/>
</dbReference>
<dbReference type="Pfam" id="PF13519">
    <property type="entry name" value="VWA_2"/>
    <property type="match status" value="1"/>
</dbReference>
<evidence type="ECO:0000313" key="5">
    <source>
        <dbReference type="Proteomes" id="UP000828390"/>
    </source>
</evidence>
<protein>
    <recommendedName>
        <fullName evidence="6">VWFA domain-containing protein</fullName>
    </recommendedName>
</protein>
<sequence length="596" mass="67345">MESMMGEDIADLKHNTQRIVESLTQVVRLETTCTCKEKLSGLKKDLQDLEAKVSIKEEDCRRQRNTRGLTKHVRSTRFDEFDKKLKEIEITLKSVQSQSKGARTVLRETPESRGFEVATESATYAARSEQQIRDVRIKHQSERLCTMDFQKWTRLATEEEAKALTAVDRPEDGTHTVLLLDISESMASGDSWRKAKHFVNTFLSGLEEHSKLRRYERNDPIDEHVSLVTFGHRTETLVPMTKDFRAVRDAIGKSKLELGGPSPLLGGLLIAAKNAGASNKPGLINGVFLQNRIIVITDGQPTELSLFSGPDVADESQIDEERTILLSILDQITNILISVFFIEVPNCETTLFHCIRDHAVRNVFDCDSGRRLAKRNHLCLKFGFDHQVGDFGSSMAEDLEDMHDLSIATRRVADAVATRKRPTELYRESNCKTLPIIGSRVRRGPDWKWDNQDKDGPGTVVGHCEDDVRVWVQWDNTEDRNVYRYGESFDVLVVDEIRHLKPGQRMAVGCHVKPGRDGKFHNVHNWNKGVVIKMTPPKAQVRWDSGIRGDYSYGEDGKFEIELCESPVKSTSIDSGISLDIGAARSKRTNKNKSAK</sequence>
<dbReference type="Pfam" id="PF06701">
    <property type="entry name" value="MIB_HERC2"/>
    <property type="match status" value="1"/>
</dbReference>
<organism evidence="4 5">
    <name type="scientific">Dreissena polymorpha</name>
    <name type="common">Zebra mussel</name>
    <name type="synonym">Mytilus polymorpha</name>
    <dbReference type="NCBI Taxonomy" id="45954"/>
    <lineage>
        <taxon>Eukaryota</taxon>
        <taxon>Metazoa</taxon>
        <taxon>Spiralia</taxon>
        <taxon>Lophotrochozoa</taxon>
        <taxon>Mollusca</taxon>
        <taxon>Bivalvia</taxon>
        <taxon>Autobranchia</taxon>
        <taxon>Heteroconchia</taxon>
        <taxon>Euheterodonta</taxon>
        <taxon>Imparidentia</taxon>
        <taxon>Neoheterodontei</taxon>
        <taxon>Myida</taxon>
        <taxon>Dreissenoidea</taxon>
        <taxon>Dreissenidae</taxon>
        <taxon>Dreissena</taxon>
    </lineage>
</organism>
<evidence type="ECO:0000259" key="2">
    <source>
        <dbReference type="PROSITE" id="PS50234"/>
    </source>
</evidence>
<evidence type="ECO:0000313" key="4">
    <source>
        <dbReference type="EMBL" id="KAH3797718.1"/>
    </source>
</evidence>
<gene>
    <name evidence="4" type="ORF">DPMN_151305</name>
</gene>
<dbReference type="Gene3D" id="2.30.30.40">
    <property type="entry name" value="SH3 Domains"/>
    <property type="match status" value="2"/>
</dbReference>
<keyword evidence="5" id="KW-1185">Reference proteome</keyword>
<dbReference type="InterPro" id="IPR010606">
    <property type="entry name" value="Mib_Herc2"/>
</dbReference>
<dbReference type="GO" id="GO:0016567">
    <property type="term" value="P:protein ubiquitination"/>
    <property type="evidence" value="ECO:0007669"/>
    <property type="project" value="InterPro"/>
</dbReference>
<dbReference type="GO" id="GO:0046872">
    <property type="term" value="F:metal ion binding"/>
    <property type="evidence" value="ECO:0007669"/>
    <property type="project" value="InterPro"/>
</dbReference>
<dbReference type="SMART" id="SM00327">
    <property type="entry name" value="VWA"/>
    <property type="match status" value="1"/>
</dbReference>
<dbReference type="GO" id="GO:0004842">
    <property type="term" value="F:ubiquitin-protein transferase activity"/>
    <property type="evidence" value="ECO:0007669"/>
    <property type="project" value="InterPro"/>
</dbReference>
<accession>A0A9D4J6U2</accession>